<feature type="chain" id="PRO_5040500391" evidence="1">
    <location>
        <begin position="20"/>
        <end position="172"/>
    </location>
</feature>
<protein>
    <submittedName>
        <fullName evidence="2">Uncharacterized protein</fullName>
    </submittedName>
</protein>
<comment type="caution">
    <text evidence="2">The sequence shown here is derived from an EMBL/GenBank/DDBJ whole genome shotgun (WGS) entry which is preliminary data.</text>
</comment>
<evidence type="ECO:0000313" key="2">
    <source>
        <dbReference type="EMBL" id="KAG9250521.1"/>
    </source>
</evidence>
<name>A0A9P7ZF22_9HYPO</name>
<reference evidence="2" key="1">
    <citation type="journal article" date="2021" name="IMA Fungus">
        <title>Genomic characterization of three marine fungi, including Emericellopsis atlantica sp. nov. with signatures of a generalist lifestyle and marine biomass degradation.</title>
        <authorList>
            <person name="Hagestad O.C."/>
            <person name="Hou L."/>
            <person name="Andersen J.H."/>
            <person name="Hansen E.H."/>
            <person name="Altermark B."/>
            <person name="Li C."/>
            <person name="Kuhnert E."/>
            <person name="Cox R.J."/>
            <person name="Crous P.W."/>
            <person name="Spatafora J.W."/>
            <person name="Lail K."/>
            <person name="Amirebrahimi M."/>
            <person name="Lipzen A."/>
            <person name="Pangilinan J."/>
            <person name="Andreopoulos W."/>
            <person name="Hayes R.D."/>
            <person name="Ng V."/>
            <person name="Grigoriev I.V."/>
            <person name="Jackson S.A."/>
            <person name="Sutton T.D.S."/>
            <person name="Dobson A.D.W."/>
            <person name="Rama T."/>
        </authorList>
    </citation>
    <scope>NUCLEOTIDE SEQUENCE</scope>
    <source>
        <strain evidence="2">TS7</strain>
    </source>
</reference>
<gene>
    <name evidence="2" type="ORF">F5Z01DRAFT_357022</name>
</gene>
<organism evidence="2 3">
    <name type="scientific">Emericellopsis atlantica</name>
    <dbReference type="NCBI Taxonomy" id="2614577"/>
    <lineage>
        <taxon>Eukaryota</taxon>
        <taxon>Fungi</taxon>
        <taxon>Dikarya</taxon>
        <taxon>Ascomycota</taxon>
        <taxon>Pezizomycotina</taxon>
        <taxon>Sordariomycetes</taxon>
        <taxon>Hypocreomycetidae</taxon>
        <taxon>Hypocreales</taxon>
        <taxon>Bionectriaceae</taxon>
        <taxon>Emericellopsis</taxon>
    </lineage>
</organism>
<dbReference type="RefSeq" id="XP_046114445.1">
    <property type="nucleotide sequence ID" value="XM_046259275.1"/>
</dbReference>
<dbReference type="EMBL" id="MU251276">
    <property type="protein sequence ID" value="KAG9250521.1"/>
    <property type="molecule type" value="Genomic_DNA"/>
</dbReference>
<feature type="signal peptide" evidence="1">
    <location>
        <begin position="1"/>
        <end position="19"/>
    </location>
</feature>
<sequence length="172" mass="18752">MLVLYLVSFLYVCTQQWHSEGVNLAIVLACRVGALQRKLTHASPDLAKSRSGSSFAQNYHSMPMSNAVILTATVYQCFKSKLYIIVWPAHAAVEPQTKRCPQGSTVSLLVPRTIATGSSSQRRAKFDPATADLAAALTNLPKACREELSSSLSFLPPSDFFSLPPFLYNASP</sequence>
<keyword evidence="1" id="KW-0732">Signal</keyword>
<dbReference type="Proteomes" id="UP000887229">
    <property type="component" value="Unassembled WGS sequence"/>
</dbReference>
<proteinExistence type="predicted"/>
<evidence type="ECO:0000256" key="1">
    <source>
        <dbReference type="SAM" id="SignalP"/>
    </source>
</evidence>
<dbReference type="GeneID" id="70290178"/>
<evidence type="ECO:0000313" key="3">
    <source>
        <dbReference type="Proteomes" id="UP000887229"/>
    </source>
</evidence>
<dbReference type="AlphaFoldDB" id="A0A9P7ZF22"/>
<keyword evidence="3" id="KW-1185">Reference proteome</keyword>
<accession>A0A9P7ZF22</accession>